<evidence type="ECO:0000313" key="4">
    <source>
        <dbReference type="Proteomes" id="UP000726737"/>
    </source>
</evidence>
<gene>
    <name evidence="3" type="ORF">BG011_000167</name>
</gene>
<feature type="compositionally biased region" description="Polar residues" evidence="1">
    <location>
        <begin position="513"/>
        <end position="523"/>
    </location>
</feature>
<dbReference type="Gene3D" id="1.20.58.80">
    <property type="entry name" value="Phosphotransferase system, lactose/cellobiose-type IIA subunit"/>
    <property type="match status" value="1"/>
</dbReference>
<feature type="region of interest" description="Disordered" evidence="1">
    <location>
        <begin position="281"/>
        <end position="301"/>
    </location>
</feature>
<feature type="compositionally biased region" description="Acidic residues" evidence="1">
    <location>
        <begin position="196"/>
        <end position="216"/>
    </location>
</feature>
<feature type="domain" description="USP8 dimerisation" evidence="2">
    <location>
        <begin position="12"/>
        <end position="116"/>
    </location>
</feature>
<feature type="region of interest" description="Disordered" evidence="1">
    <location>
        <begin position="189"/>
        <end position="216"/>
    </location>
</feature>
<feature type="compositionally biased region" description="Polar residues" evidence="1">
    <location>
        <begin position="292"/>
        <end position="301"/>
    </location>
</feature>
<dbReference type="EMBL" id="JAAAJA010000102">
    <property type="protein sequence ID" value="KAG0262261.1"/>
    <property type="molecule type" value="Genomic_DNA"/>
</dbReference>
<evidence type="ECO:0000256" key="1">
    <source>
        <dbReference type="SAM" id="MobiDB-lite"/>
    </source>
</evidence>
<dbReference type="Proteomes" id="UP000726737">
    <property type="component" value="Unassembled WGS sequence"/>
</dbReference>
<evidence type="ECO:0000259" key="2">
    <source>
        <dbReference type="Pfam" id="PF08969"/>
    </source>
</evidence>
<feature type="compositionally biased region" description="Low complexity" evidence="1">
    <location>
        <begin position="486"/>
        <end position="512"/>
    </location>
</feature>
<feature type="compositionally biased region" description="Polar residues" evidence="1">
    <location>
        <begin position="588"/>
        <end position="598"/>
    </location>
</feature>
<keyword evidence="4" id="KW-1185">Reference proteome</keyword>
<dbReference type="SUPFAM" id="SSF140856">
    <property type="entry name" value="USP8 N-terminal domain-like"/>
    <property type="match status" value="1"/>
</dbReference>
<reference evidence="3" key="1">
    <citation type="journal article" date="2020" name="Fungal Divers.">
        <title>Resolving the Mortierellaceae phylogeny through synthesis of multi-gene phylogenetics and phylogenomics.</title>
        <authorList>
            <person name="Vandepol N."/>
            <person name="Liber J."/>
            <person name="Desiro A."/>
            <person name="Na H."/>
            <person name="Kennedy M."/>
            <person name="Barry K."/>
            <person name="Grigoriev I.V."/>
            <person name="Miller A.N."/>
            <person name="O'Donnell K."/>
            <person name="Stajich J.E."/>
            <person name="Bonito G."/>
        </authorList>
    </citation>
    <scope>NUCLEOTIDE SEQUENCE</scope>
    <source>
        <strain evidence="3">KOD948</strain>
    </source>
</reference>
<accession>A0A9P6Q9I8</accession>
<dbReference type="AlphaFoldDB" id="A0A9P6Q9I8"/>
<evidence type="ECO:0000313" key="3">
    <source>
        <dbReference type="EMBL" id="KAG0262261.1"/>
    </source>
</evidence>
<sequence>MQTETLILPPKTRLCELRNSADFSSEEVNYSIKTWVNMASLLVKQGNMAESKKDDENAYISYVRACLIITKIIPHQALYPSMMNDIVCIDLRQKILGIVARMGHLERRLLKRFRQENQEQVVRIERGECVTPIASATTQEVPVPRPLPTPGHHLGRRVELALDSDLSDEENDVVDENIDLQDEEFVQRTSFRLVDESDERETQGEGDEEEEADVQDNDEMLLEASAAQDYDLEYQPHHQNRNRRAMVFDGTRSASPCHPRQQFYSGDGSTKDIGEAVTGSLRKKHSNEDSRSQLFSSPECQPNYSTMPSALFARHREGYHVRRCSSTDALRNSVHFTTSYNGAITGTPTILPRSDKRMSMMASLTTSMDRDDLRGSAVPDYRGTAASASSSTVDAGAIRQGYERELLQKRLSNRRTMSFESSYLKPMLANLADVGSANATSPLINTTTSTNFLSDKMSAISTLHSRKSNSISRINTSRVPVDLSASSRKSLETTSASSSSTSTSSTEGSPISAASTTITNGPPSFSGASTTSLSMSLTSSCTLIATSPSCSSTSTLSACSTPFASPLMKTSPRMSDSGSTFMAERSPLSASSNATSPCIPSPTSATSSVASSCSQLQQPQHRQAFSSISSATTYACTTSSVSAASSPTMASISSWSSSTSGMTAGLLRKIRSRPKVKDQMFEIVAGPVPPAMPLPALPSLPQAAHRQYS</sequence>
<proteinExistence type="predicted"/>
<protein>
    <recommendedName>
        <fullName evidence="2">USP8 dimerisation domain-containing protein</fullName>
    </recommendedName>
</protein>
<dbReference type="InterPro" id="IPR015063">
    <property type="entry name" value="USP8_dimer"/>
</dbReference>
<dbReference type="Pfam" id="PF08969">
    <property type="entry name" value="USP8_dimer"/>
    <property type="match status" value="1"/>
</dbReference>
<feature type="region of interest" description="Disordered" evidence="1">
    <location>
        <begin position="479"/>
        <end position="529"/>
    </location>
</feature>
<feature type="region of interest" description="Disordered" evidence="1">
    <location>
        <begin position="567"/>
        <end position="603"/>
    </location>
</feature>
<comment type="caution">
    <text evidence="3">The sequence shown here is derived from an EMBL/GenBank/DDBJ whole genome shotgun (WGS) entry which is preliminary data.</text>
</comment>
<name>A0A9P6Q9I8_9FUNG</name>
<dbReference type="OrthoDB" id="2425588at2759"/>
<organism evidence="3 4">
    <name type="scientific">Mortierella polycephala</name>
    <dbReference type="NCBI Taxonomy" id="41804"/>
    <lineage>
        <taxon>Eukaryota</taxon>
        <taxon>Fungi</taxon>
        <taxon>Fungi incertae sedis</taxon>
        <taxon>Mucoromycota</taxon>
        <taxon>Mortierellomycotina</taxon>
        <taxon>Mortierellomycetes</taxon>
        <taxon>Mortierellales</taxon>
        <taxon>Mortierellaceae</taxon>
        <taxon>Mortierella</taxon>
    </lineage>
</organism>